<evidence type="ECO:0000256" key="1">
    <source>
        <dbReference type="ARBA" id="ARBA00001974"/>
    </source>
</evidence>
<dbReference type="InterPro" id="IPR006905">
    <property type="entry name" value="Flavin_halogenase"/>
</dbReference>
<dbReference type="InterPro" id="IPR036188">
    <property type="entry name" value="FAD/NAD-bd_sf"/>
</dbReference>
<evidence type="ECO:0000256" key="2">
    <source>
        <dbReference type="ARBA" id="ARBA00022630"/>
    </source>
</evidence>
<protein>
    <recommendedName>
        <fullName evidence="5">FixC-like C-terminal domain-containing protein</fullName>
    </recommendedName>
</protein>
<dbReference type="InterPro" id="IPR039651">
    <property type="entry name" value="FixC-like"/>
</dbReference>
<dbReference type="Pfam" id="PF26311">
    <property type="entry name" value="ETF-QO_FixC_C"/>
    <property type="match status" value="1"/>
</dbReference>
<dbReference type="Gene3D" id="3.50.50.60">
    <property type="entry name" value="FAD/NAD(P)-binding domain"/>
    <property type="match status" value="1"/>
</dbReference>
<comment type="cofactor">
    <cofactor evidence="1">
        <name>FAD</name>
        <dbReference type="ChEBI" id="CHEBI:57692"/>
    </cofactor>
</comment>
<organism evidence="6">
    <name type="scientific">bioreactor metagenome</name>
    <dbReference type="NCBI Taxonomy" id="1076179"/>
    <lineage>
        <taxon>unclassified sequences</taxon>
        <taxon>metagenomes</taxon>
        <taxon>ecological metagenomes</taxon>
    </lineage>
</organism>
<sequence>MVEPGLTAKAALERKVVREQIMMLGEASGVTVDYFQQDPSQLTTHGYTVLRASFDDWFATYAEQQGVVLVDGIKVDSLVEKDGVIVGIQAGDDIVEADVVIAADGVNSLFAEQVGLRRKPLPADVGIGIKETISLPAKTIESRFGLKPGEGAARVIVGGTGLVGGGFLYTNKESVSLGLVLSPEAVAGQSRKIFEILQDFKMHPAIAPLVGDGETVEFGAHLVPESGWRGVPSKLYRDGFLMIGDAAGFVINTGTTIRGIDLAMVSGVAAARAIISAQGRKTAVGPAYMQHLNELNLLPTMKLASGWPEITQNPRMSGTYPSLLNNIMQQLFTADNSTPEKLSKTMLRITRQHVSIGELLADGWKGFKVL</sequence>
<evidence type="ECO:0000256" key="3">
    <source>
        <dbReference type="ARBA" id="ARBA00022827"/>
    </source>
</evidence>
<evidence type="ECO:0000256" key="4">
    <source>
        <dbReference type="ARBA" id="ARBA00023002"/>
    </source>
</evidence>
<evidence type="ECO:0000313" key="6">
    <source>
        <dbReference type="EMBL" id="MPM46595.1"/>
    </source>
</evidence>
<keyword evidence="3" id="KW-0274">FAD</keyword>
<keyword evidence="2" id="KW-0285">Flavoprotein</keyword>
<dbReference type="InterPro" id="IPR059103">
    <property type="entry name" value="FixC-like_C"/>
</dbReference>
<accession>A0A645A058</accession>
<dbReference type="Pfam" id="PF04820">
    <property type="entry name" value="Trp_halogenase"/>
    <property type="match status" value="1"/>
</dbReference>
<dbReference type="GO" id="GO:0004497">
    <property type="term" value="F:monooxygenase activity"/>
    <property type="evidence" value="ECO:0007669"/>
    <property type="project" value="InterPro"/>
</dbReference>
<dbReference type="PANTHER" id="PTHR43624">
    <property type="entry name" value="ELECTRON TRANSFER FLAVOPROTEIN-QUINONE OXIDOREDUCTASE YDIS-RELATED"/>
    <property type="match status" value="1"/>
</dbReference>
<dbReference type="SUPFAM" id="SSF51905">
    <property type="entry name" value="FAD/NAD(P)-binding domain"/>
    <property type="match status" value="1"/>
</dbReference>
<dbReference type="SUPFAM" id="SSF54373">
    <property type="entry name" value="FAD-linked reductases, C-terminal domain"/>
    <property type="match status" value="1"/>
</dbReference>
<keyword evidence="4" id="KW-0560">Oxidoreductase</keyword>
<reference evidence="6" key="1">
    <citation type="submission" date="2019-08" db="EMBL/GenBank/DDBJ databases">
        <authorList>
            <person name="Kucharzyk K."/>
            <person name="Murdoch R.W."/>
            <person name="Higgins S."/>
            <person name="Loffler F."/>
        </authorList>
    </citation>
    <scope>NUCLEOTIDE SEQUENCE</scope>
</reference>
<dbReference type="EMBL" id="VSSQ01011341">
    <property type="protein sequence ID" value="MPM46595.1"/>
    <property type="molecule type" value="Genomic_DNA"/>
</dbReference>
<feature type="domain" description="FixC-like C-terminal" evidence="5">
    <location>
        <begin position="309"/>
        <end position="369"/>
    </location>
</feature>
<dbReference type="AlphaFoldDB" id="A0A645A058"/>
<comment type="caution">
    <text evidence="6">The sequence shown here is derived from an EMBL/GenBank/DDBJ whole genome shotgun (WGS) entry which is preliminary data.</text>
</comment>
<gene>
    <name evidence="6" type="ORF">SDC9_93300</name>
</gene>
<proteinExistence type="predicted"/>
<name>A0A645A058_9ZZZZ</name>
<evidence type="ECO:0000259" key="5">
    <source>
        <dbReference type="Pfam" id="PF26311"/>
    </source>
</evidence>
<dbReference type="PANTHER" id="PTHR43624:SF2">
    <property type="entry name" value="ELECTRON TRANSFER FLAVOPROTEIN-QUINONE OXIDOREDUCTASE YDIS-RELATED"/>
    <property type="match status" value="1"/>
</dbReference>